<name>A0A8J3JSE5_9ACTN</name>
<evidence type="ECO:0000313" key="3">
    <source>
        <dbReference type="Proteomes" id="UP000601223"/>
    </source>
</evidence>
<sequence length="220" mass="22719">MRLLARLPYETVFNTVYAGLKVNLCLVAATLPLLLAFAASPEPLAAWPFFTALAVICGPAAAGAFGAFAAFGEGEHRIGRAFWAAYRASFGHALAAAAVAAALVIVLAVDFRLALGGPFAAATPVLALLIALVVAATTVLLATGARWRPRTLLSCAYLALRGWHLSLVNLAVLGTLTAAVAVKPAIGLFLLPAPVLYVVWANVRHLAALRPSTATGRAVA</sequence>
<protein>
    <recommendedName>
        <fullName evidence="4">DUF624 domain-containing protein</fullName>
    </recommendedName>
</protein>
<dbReference type="Proteomes" id="UP000601223">
    <property type="component" value="Unassembled WGS sequence"/>
</dbReference>
<feature type="transmembrane region" description="Helical" evidence="1">
    <location>
        <begin position="12"/>
        <end position="39"/>
    </location>
</feature>
<accession>A0A8J3JSE5</accession>
<dbReference type="RefSeq" id="WP_203747354.1">
    <property type="nucleotide sequence ID" value="NZ_BONF01000019.1"/>
</dbReference>
<evidence type="ECO:0000256" key="1">
    <source>
        <dbReference type="SAM" id="Phobius"/>
    </source>
</evidence>
<keyword evidence="1" id="KW-1133">Transmembrane helix</keyword>
<organism evidence="2 3">
    <name type="scientific">Catellatospora bangladeshensis</name>
    <dbReference type="NCBI Taxonomy" id="310355"/>
    <lineage>
        <taxon>Bacteria</taxon>
        <taxon>Bacillati</taxon>
        <taxon>Actinomycetota</taxon>
        <taxon>Actinomycetes</taxon>
        <taxon>Micromonosporales</taxon>
        <taxon>Micromonosporaceae</taxon>
        <taxon>Catellatospora</taxon>
    </lineage>
</organism>
<keyword evidence="1" id="KW-0812">Transmembrane</keyword>
<feature type="transmembrane region" description="Helical" evidence="1">
    <location>
        <begin position="121"/>
        <end position="143"/>
    </location>
</feature>
<gene>
    <name evidence="2" type="ORF">Cba03nite_36780</name>
</gene>
<evidence type="ECO:0008006" key="4">
    <source>
        <dbReference type="Google" id="ProtNLM"/>
    </source>
</evidence>
<keyword evidence="3" id="KW-1185">Reference proteome</keyword>
<keyword evidence="1" id="KW-0472">Membrane</keyword>
<evidence type="ECO:0000313" key="2">
    <source>
        <dbReference type="EMBL" id="GIF82329.1"/>
    </source>
</evidence>
<comment type="caution">
    <text evidence="2">The sequence shown here is derived from an EMBL/GenBank/DDBJ whole genome shotgun (WGS) entry which is preliminary data.</text>
</comment>
<feature type="transmembrane region" description="Helical" evidence="1">
    <location>
        <begin position="155"/>
        <end position="179"/>
    </location>
</feature>
<feature type="transmembrane region" description="Helical" evidence="1">
    <location>
        <begin position="45"/>
        <end position="72"/>
    </location>
</feature>
<dbReference type="AlphaFoldDB" id="A0A8J3JSE5"/>
<feature type="transmembrane region" description="Helical" evidence="1">
    <location>
        <begin position="84"/>
        <end position="109"/>
    </location>
</feature>
<dbReference type="EMBL" id="BONF01000019">
    <property type="protein sequence ID" value="GIF82329.1"/>
    <property type="molecule type" value="Genomic_DNA"/>
</dbReference>
<reference evidence="2 3" key="1">
    <citation type="submission" date="2021-01" db="EMBL/GenBank/DDBJ databases">
        <title>Whole genome shotgun sequence of Catellatospora bangladeshensis NBRC 107357.</title>
        <authorList>
            <person name="Komaki H."/>
            <person name="Tamura T."/>
        </authorList>
    </citation>
    <scope>NUCLEOTIDE SEQUENCE [LARGE SCALE GENOMIC DNA]</scope>
    <source>
        <strain evidence="2 3">NBRC 107357</strain>
    </source>
</reference>
<proteinExistence type="predicted"/>
<feature type="transmembrane region" description="Helical" evidence="1">
    <location>
        <begin position="185"/>
        <end position="203"/>
    </location>
</feature>